<dbReference type="Proteomes" id="UP000029643">
    <property type="component" value="Unassembled WGS sequence"/>
</dbReference>
<dbReference type="Gene3D" id="3.20.20.240">
    <property type="entry name" value="Methylmalonyl-CoA mutase"/>
    <property type="match status" value="1"/>
</dbReference>
<evidence type="ECO:0000313" key="1">
    <source>
        <dbReference type="EMBL" id="GAL79849.1"/>
    </source>
</evidence>
<accession>A0A090WWQ4</accession>
<evidence type="ECO:0000313" key="2">
    <source>
        <dbReference type="Proteomes" id="UP000029643"/>
    </source>
</evidence>
<keyword evidence="1" id="KW-0413">Isomerase</keyword>
<gene>
    <name evidence="1" type="ORF">JCM19274_2521</name>
</gene>
<dbReference type="EC" id="5.4.99.2" evidence="1"/>
<proteinExistence type="predicted"/>
<reference evidence="1 2" key="1">
    <citation type="journal article" date="2014" name="Genome Announc.">
        <title>Draft Genome Sequences of Marine Flavobacterium Algibacter lectus Strains SS8 and NR4.</title>
        <authorList>
            <person name="Takatani N."/>
            <person name="Nakanishi M."/>
            <person name="Meirelles P."/>
            <person name="Mino S."/>
            <person name="Suda W."/>
            <person name="Oshima K."/>
            <person name="Hattori M."/>
            <person name="Ohkuma M."/>
            <person name="Hosokawa M."/>
            <person name="Miyashita K."/>
            <person name="Thompson F.L."/>
            <person name="Niwa A."/>
            <person name="Sawabe T."/>
            <person name="Sawabe T."/>
        </authorList>
    </citation>
    <scope>NUCLEOTIDE SEQUENCE [LARGE SCALE GENOMIC DNA]</scope>
    <source>
        <strain evidence="2">JCM19274</strain>
    </source>
</reference>
<sequence>MIKGLFDGFDSVSTKQWKQKIQFDLNGADFNDTLIWNSNEDIAVKPFYNADDLKKHTPSTSNISPLGELGKPYLLPILKNRI</sequence>
<dbReference type="GO" id="GO:0031419">
    <property type="term" value="F:cobalamin binding"/>
    <property type="evidence" value="ECO:0007669"/>
    <property type="project" value="InterPro"/>
</dbReference>
<organism evidence="1 2">
    <name type="scientific">Algibacter lectus</name>
    <dbReference type="NCBI Taxonomy" id="221126"/>
    <lineage>
        <taxon>Bacteria</taxon>
        <taxon>Pseudomonadati</taxon>
        <taxon>Bacteroidota</taxon>
        <taxon>Flavobacteriia</taxon>
        <taxon>Flavobacteriales</taxon>
        <taxon>Flavobacteriaceae</taxon>
        <taxon>Algibacter</taxon>
    </lineage>
</organism>
<dbReference type="GO" id="GO:0004494">
    <property type="term" value="F:methylmalonyl-CoA mutase activity"/>
    <property type="evidence" value="ECO:0007669"/>
    <property type="project" value="UniProtKB-EC"/>
</dbReference>
<name>A0A090WWQ4_9FLAO</name>
<dbReference type="AlphaFoldDB" id="A0A090WWQ4"/>
<protein>
    <submittedName>
        <fullName evidence="1">Methylmalonyl-CoA mutase small subunit</fullName>
        <ecNumber evidence="1">5.4.99.2</ecNumber>
    </submittedName>
</protein>
<dbReference type="EMBL" id="BBNU01000008">
    <property type="protein sequence ID" value="GAL79849.1"/>
    <property type="molecule type" value="Genomic_DNA"/>
</dbReference>
<comment type="caution">
    <text evidence="1">The sequence shown here is derived from an EMBL/GenBank/DDBJ whole genome shotgun (WGS) entry which is preliminary data.</text>
</comment>
<dbReference type="InterPro" id="IPR016176">
    <property type="entry name" value="Cbl-dep_enz_cat"/>
</dbReference>
<dbReference type="SUPFAM" id="SSF51703">
    <property type="entry name" value="Cobalamin (vitamin B12)-dependent enzymes"/>
    <property type="match status" value="1"/>
</dbReference>